<accession>X6N1R3</accession>
<dbReference type="SUPFAM" id="SSF117281">
    <property type="entry name" value="Kelch motif"/>
    <property type="match status" value="1"/>
</dbReference>
<name>X6N1R3_RETFI</name>
<dbReference type="Proteomes" id="UP000023152">
    <property type="component" value="Unassembled WGS sequence"/>
</dbReference>
<evidence type="ECO:0000313" key="1">
    <source>
        <dbReference type="EMBL" id="ETO19838.1"/>
    </source>
</evidence>
<protein>
    <submittedName>
        <fullName evidence="1">Uncharacterized protein</fullName>
    </submittedName>
</protein>
<dbReference type="EMBL" id="ASPP01013235">
    <property type="protein sequence ID" value="ETO19838.1"/>
    <property type="molecule type" value="Genomic_DNA"/>
</dbReference>
<evidence type="ECO:0000313" key="2">
    <source>
        <dbReference type="Proteomes" id="UP000023152"/>
    </source>
</evidence>
<organism evidence="1 2">
    <name type="scientific">Reticulomyxa filosa</name>
    <dbReference type="NCBI Taxonomy" id="46433"/>
    <lineage>
        <taxon>Eukaryota</taxon>
        <taxon>Sar</taxon>
        <taxon>Rhizaria</taxon>
        <taxon>Retaria</taxon>
        <taxon>Foraminifera</taxon>
        <taxon>Monothalamids</taxon>
        <taxon>Reticulomyxidae</taxon>
        <taxon>Reticulomyxa</taxon>
    </lineage>
</organism>
<sequence>MSSDNVFKTLPPLPFKFNFPQCVLFNQEILICGSANTNVCYSYHLTQQRYKLICSYPEDVEIENQVVIKCKGDRNQITLFSFGGSNRVTLMMRYRSVWDEKNNRRNIWQRTFHNVIDPEDMDMPVHAVIGGSKNQLLFYVCPLGRIRVVNVHSLEQVGQGQLPINCIDGSYCLVRMYHYLLFVHTRDAFCIQYDEILSTFSYKEFPVCPDLKFVRNYSYACVKNLLMIFGGRKNHQCLDKIY</sequence>
<comment type="caution">
    <text evidence="1">The sequence shown here is derived from an EMBL/GenBank/DDBJ whole genome shotgun (WGS) entry which is preliminary data.</text>
</comment>
<dbReference type="AlphaFoldDB" id="X6N1R3"/>
<keyword evidence="2" id="KW-1185">Reference proteome</keyword>
<feature type="non-terminal residue" evidence="1">
    <location>
        <position position="242"/>
    </location>
</feature>
<proteinExistence type="predicted"/>
<reference evidence="1 2" key="1">
    <citation type="journal article" date="2013" name="Curr. Biol.">
        <title>The Genome of the Foraminiferan Reticulomyxa filosa.</title>
        <authorList>
            <person name="Glockner G."/>
            <person name="Hulsmann N."/>
            <person name="Schleicher M."/>
            <person name="Noegel A.A."/>
            <person name="Eichinger L."/>
            <person name="Gallinger C."/>
            <person name="Pawlowski J."/>
            <person name="Sierra R."/>
            <person name="Euteneuer U."/>
            <person name="Pillet L."/>
            <person name="Moustafa A."/>
            <person name="Platzer M."/>
            <person name="Groth M."/>
            <person name="Szafranski K."/>
            <person name="Schliwa M."/>
        </authorList>
    </citation>
    <scope>NUCLEOTIDE SEQUENCE [LARGE SCALE GENOMIC DNA]</scope>
</reference>
<dbReference type="InterPro" id="IPR015915">
    <property type="entry name" value="Kelch-typ_b-propeller"/>
</dbReference>
<gene>
    <name evidence="1" type="ORF">RFI_17388</name>
</gene>